<dbReference type="STRING" id="623744.A0A553MXY1"/>
<proteinExistence type="predicted"/>
<dbReference type="InterPro" id="IPR051275">
    <property type="entry name" value="Cell_adhesion_signaling"/>
</dbReference>
<dbReference type="InterPro" id="IPR013783">
    <property type="entry name" value="Ig-like_fold"/>
</dbReference>
<evidence type="ECO:0000259" key="6">
    <source>
        <dbReference type="PROSITE" id="PS50835"/>
    </source>
</evidence>
<gene>
    <name evidence="7" type="ORF">DNTS_030927</name>
</gene>
<evidence type="ECO:0000256" key="4">
    <source>
        <dbReference type="ARBA" id="ARBA00023180"/>
    </source>
</evidence>
<evidence type="ECO:0000256" key="3">
    <source>
        <dbReference type="ARBA" id="ARBA00023157"/>
    </source>
</evidence>
<evidence type="ECO:0000256" key="1">
    <source>
        <dbReference type="ARBA" id="ARBA00004479"/>
    </source>
</evidence>
<keyword evidence="5" id="KW-0393">Immunoglobulin domain</keyword>
<dbReference type="GO" id="GO:0005886">
    <property type="term" value="C:plasma membrane"/>
    <property type="evidence" value="ECO:0007669"/>
    <property type="project" value="TreeGrafter"/>
</dbReference>
<comment type="caution">
    <text evidence="7">The sequence shown here is derived from an EMBL/GenBank/DDBJ whole genome shotgun (WGS) entry which is preliminary data.</text>
</comment>
<dbReference type="AlphaFoldDB" id="A0A553MXY1"/>
<dbReference type="Pfam" id="PF13895">
    <property type="entry name" value="Ig_2"/>
    <property type="match status" value="1"/>
</dbReference>
<dbReference type="EMBL" id="SRMA01027212">
    <property type="protein sequence ID" value="TRY58032.1"/>
    <property type="molecule type" value="Genomic_DNA"/>
</dbReference>
<accession>A0A553MXY1</accession>
<dbReference type="SUPFAM" id="SSF48726">
    <property type="entry name" value="Immunoglobulin"/>
    <property type="match status" value="2"/>
</dbReference>
<organism evidence="7 8">
    <name type="scientific">Danionella cerebrum</name>
    <dbReference type="NCBI Taxonomy" id="2873325"/>
    <lineage>
        <taxon>Eukaryota</taxon>
        <taxon>Metazoa</taxon>
        <taxon>Chordata</taxon>
        <taxon>Craniata</taxon>
        <taxon>Vertebrata</taxon>
        <taxon>Euteleostomi</taxon>
        <taxon>Actinopterygii</taxon>
        <taxon>Neopterygii</taxon>
        <taxon>Teleostei</taxon>
        <taxon>Ostariophysi</taxon>
        <taxon>Cypriniformes</taxon>
        <taxon>Danionidae</taxon>
        <taxon>Danioninae</taxon>
        <taxon>Danionella</taxon>
    </lineage>
</organism>
<evidence type="ECO:0000256" key="2">
    <source>
        <dbReference type="ARBA" id="ARBA00023136"/>
    </source>
</evidence>
<sequence length="153" mass="16487">MAMKKGYPRYAVVGDHGSGEHHLRIQRVDLMDDAVFECQAIQAAMRSRPARLTVLVPPDDPVITGGPVVSLRAGDPLNLTCHADSAKPAASIIWIRNGEVLNGAMYSKAPYKINDFRQALSNEGNNPDSVKQDITLTHPGADSLCLPVADVNT</sequence>
<evidence type="ECO:0000256" key="5">
    <source>
        <dbReference type="ARBA" id="ARBA00023319"/>
    </source>
</evidence>
<evidence type="ECO:0000313" key="8">
    <source>
        <dbReference type="Proteomes" id="UP000316079"/>
    </source>
</evidence>
<keyword evidence="3" id="KW-1015">Disulfide bond</keyword>
<protein>
    <recommendedName>
        <fullName evidence="6">Ig-like domain-containing protein</fullName>
    </recommendedName>
</protein>
<evidence type="ECO:0000313" key="7">
    <source>
        <dbReference type="EMBL" id="TRY58032.1"/>
    </source>
</evidence>
<dbReference type="PANTHER" id="PTHR11640">
    <property type="entry name" value="NEPHRIN"/>
    <property type="match status" value="1"/>
</dbReference>
<dbReference type="Proteomes" id="UP000316079">
    <property type="component" value="Unassembled WGS sequence"/>
</dbReference>
<dbReference type="GO" id="GO:0098609">
    <property type="term" value="P:cell-cell adhesion"/>
    <property type="evidence" value="ECO:0007669"/>
    <property type="project" value="TreeGrafter"/>
</dbReference>
<dbReference type="OrthoDB" id="6413693at2759"/>
<keyword evidence="2" id="KW-0472">Membrane</keyword>
<name>A0A553MXY1_9TELE</name>
<feature type="domain" description="Ig-like" evidence="6">
    <location>
        <begin position="58"/>
        <end position="98"/>
    </location>
</feature>
<dbReference type="GO" id="GO:0005911">
    <property type="term" value="C:cell-cell junction"/>
    <property type="evidence" value="ECO:0007669"/>
    <property type="project" value="TreeGrafter"/>
</dbReference>
<dbReference type="GO" id="GO:0007416">
    <property type="term" value="P:synapse assembly"/>
    <property type="evidence" value="ECO:0007669"/>
    <property type="project" value="TreeGrafter"/>
</dbReference>
<keyword evidence="8" id="KW-1185">Reference proteome</keyword>
<keyword evidence="4" id="KW-0325">Glycoprotein</keyword>
<dbReference type="GO" id="GO:0050839">
    <property type="term" value="F:cell adhesion molecule binding"/>
    <property type="evidence" value="ECO:0007669"/>
    <property type="project" value="TreeGrafter"/>
</dbReference>
<dbReference type="InterPro" id="IPR007110">
    <property type="entry name" value="Ig-like_dom"/>
</dbReference>
<dbReference type="Gene3D" id="2.60.40.10">
    <property type="entry name" value="Immunoglobulins"/>
    <property type="match status" value="2"/>
</dbReference>
<dbReference type="InterPro" id="IPR036179">
    <property type="entry name" value="Ig-like_dom_sf"/>
</dbReference>
<reference evidence="7 8" key="1">
    <citation type="journal article" date="2019" name="Sci. Data">
        <title>Hybrid genome assembly and annotation of Danionella translucida.</title>
        <authorList>
            <person name="Kadobianskyi M."/>
            <person name="Schulze L."/>
            <person name="Schuelke M."/>
            <person name="Judkewitz B."/>
        </authorList>
    </citation>
    <scope>NUCLEOTIDE SEQUENCE [LARGE SCALE GENOMIC DNA]</scope>
    <source>
        <strain evidence="7 8">Bolton</strain>
    </source>
</reference>
<dbReference type="PANTHER" id="PTHR11640:SF49">
    <property type="entry name" value="KIN OF IRRE-LIKE PROTEIN 3"/>
    <property type="match status" value="1"/>
</dbReference>
<dbReference type="PROSITE" id="PS50835">
    <property type="entry name" value="IG_LIKE"/>
    <property type="match status" value="1"/>
</dbReference>
<comment type="subcellular location">
    <subcellularLocation>
        <location evidence="1">Membrane</location>
        <topology evidence="1">Single-pass type I membrane protein</topology>
    </subcellularLocation>
</comment>